<dbReference type="PROSITE" id="PS51192">
    <property type="entry name" value="HELICASE_ATP_BIND_1"/>
    <property type="match status" value="1"/>
</dbReference>
<dbReference type="GO" id="GO:0005524">
    <property type="term" value="F:ATP binding"/>
    <property type="evidence" value="ECO:0007669"/>
    <property type="project" value="UniProtKB-UniRule"/>
</dbReference>
<dbReference type="SUPFAM" id="SSF52540">
    <property type="entry name" value="P-loop containing nucleoside triphosphate hydrolases"/>
    <property type="match status" value="2"/>
</dbReference>
<feature type="domain" description="SecA family profile" evidence="16">
    <location>
        <begin position="4"/>
        <end position="572"/>
    </location>
</feature>
<name>A0A7X2T9N3_9FIRM</name>
<dbReference type="InterPro" id="IPR000185">
    <property type="entry name" value="SecA"/>
</dbReference>
<dbReference type="Gene3D" id="3.90.1440.10">
    <property type="entry name" value="SecA, preprotein cross-linking domain"/>
    <property type="match status" value="1"/>
</dbReference>
<comment type="subunit">
    <text evidence="12">Monomer and homodimer. Part of the essential Sec protein translocation apparatus which comprises SecA, SecYEG and auxiliary proteins SecDF. Other proteins may also be involved.</text>
</comment>
<dbReference type="Pfam" id="PF07516">
    <property type="entry name" value="SecA_SW"/>
    <property type="match status" value="1"/>
</dbReference>
<dbReference type="Pfam" id="PF01043">
    <property type="entry name" value="SecA_PP_bind"/>
    <property type="match status" value="1"/>
</dbReference>
<keyword evidence="9 12" id="KW-1278">Translocase</keyword>
<dbReference type="SUPFAM" id="SSF81886">
    <property type="entry name" value="Helical scaffold and wing domains of SecA"/>
    <property type="match status" value="1"/>
</dbReference>
<comment type="subcellular location">
    <subcellularLocation>
        <location evidence="12">Cell membrane</location>
        <topology evidence="12">Peripheral membrane protein</topology>
        <orientation evidence="12">Cytoplasmic side</orientation>
    </subcellularLocation>
    <subcellularLocation>
        <location evidence="12">Cytoplasm</location>
    </subcellularLocation>
    <subcellularLocation>
        <location evidence="1">Membrane</location>
        <topology evidence="1">Peripheral membrane protein</topology>
    </subcellularLocation>
    <text evidence="12">Distribution is 50-50.</text>
</comment>
<dbReference type="FunFam" id="3.40.50.300:FF:000429">
    <property type="entry name" value="Preprotein translocase subunit SecA"/>
    <property type="match status" value="1"/>
</dbReference>
<dbReference type="InterPro" id="IPR001650">
    <property type="entry name" value="Helicase_C-like"/>
</dbReference>
<evidence type="ECO:0000256" key="1">
    <source>
        <dbReference type="ARBA" id="ARBA00004170"/>
    </source>
</evidence>
<dbReference type="EC" id="7.4.2.8" evidence="12"/>
<dbReference type="InterPro" id="IPR011115">
    <property type="entry name" value="SecA_DEAD"/>
</dbReference>
<dbReference type="NCBIfam" id="TIGR00963">
    <property type="entry name" value="secA"/>
    <property type="match status" value="1"/>
</dbReference>
<keyword evidence="3 12" id="KW-0813">Transport</keyword>
<dbReference type="Pfam" id="PF21090">
    <property type="entry name" value="P-loop_SecA"/>
    <property type="match status" value="2"/>
</dbReference>
<evidence type="ECO:0000256" key="9">
    <source>
        <dbReference type="ARBA" id="ARBA00022967"/>
    </source>
</evidence>
<dbReference type="InterPro" id="IPR020937">
    <property type="entry name" value="SecA_CS"/>
</dbReference>
<comment type="similarity">
    <text evidence="2 12 13">Belongs to the SecA family.</text>
</comment>
<dbReference type="SMART" id="SM00958">
    <property type="entry name" value="SecA_PP_bind"/>
    <property type="match status" value="1"/>
</dbReference>
<keyword evidence="6 12" id="KW-0547">Nucleotide-binding</keyword>
<dbReference type="AlphaFoldDB" id="A0A7X2T9N3"/>
<dbReference type="PROSITE" id="PS51196">
    <property type="entry name" value="SECA_MOTOR_DEAD"/>
    <property type="match status" value="1"/>
</dbReference>
<evidence type="ECO:0000256" key="4">
    <source>
        <dbReference type="ARBA" id="ARBA00022475"/>
    </source>
</evidence>
<dbReference type="GO" id="GO:0031522">
    <property type="term" value="C:cell envelope Sec protein transport complex"/>
    <property type="evidence" value="ECO:0007669"/>
    <property type="project" value="TreeGrafter"/>
</dbReference>
<comment type="catalytic activity">
    <reaction evidence="12">
        <text>ATP + H2O + cellular proteinSide 1 = ADP + phosphate + cellular proteinSide 2.</text>
        <dbReference type="EC" id="7.4.2.8"/>
    </reaction>
</comment>
<evidence type="ECO:0000256" key="8">
    <source>
        <dbReference type="ARBA" id="ARBA00022927"/>
    </source>
</evidence>
<accession>A0A7X2T9N3</accession>
<gene>
    <name evidence="12 17" type="primary">secA</name>
    <name evidence="17" type="ORF">FYJ52_02200</name>
</gene>
<dbReference type="Gene3D" id="3.40.50.300">
    <property type="entry name" value="P-loop containing nucleotide triphosphate hydrolases"/>
    <property type="match status" value="3"/>
</dbReference>
<dbReference type="GO" id="GO:0005886">
    <property type="term" value="C:plasma membrane"/>
    <property type="evidence" value="ECO:0007669"/>
    <property type="project" value="UniProtKB-SubCell"/>
</dbReference>
<dbReference type="CDD" id="cd17928">
    <property type="entry name" value="DEXDc_SecA"/>
    <property type="match status" value="1"/>
</dbReference>
<sequence>MMRRMRYEKIDAIFNQFHVSHYRSQVEQILDLESLYAQLANREFLTVTETLKQRLRDGATADDIKIHAFALIREAAWRVLGMRPFPVQILGGLVLHDGGVAEMKTGEGKTLVAIMPAFVNALSGQGVFIVTVNDYLAKRDAEQMGQVFAFAGLSTGLVVSGMSTAARKAAYQCDITYGTSSEFGFDYLRDHIAADLDDQVQPRRHYAIIDEADSILIDEARTPLIISGEATRDAGEYERADRFIKSLDAADYDKDEKDKVITLTETGIAKAEAFFHVDNLAAAENAALVHDIEKALYANGMMDNGVDYIIQDGKVVIVDQYTGRVMPSRQFSDGLHQAIEAKEGVAIRSEAKTLATITLQNYFRHFDKIAGMTGTAQTVAEEFRSVYHMDVIAIPTNVPIQRVDRPDQIYTTEAGKLRAVTAHVKACLEKGQPVLIGTASVSASEKLSAALCRAGIAHQVLNAKHLAEEAAIVAQAGQRGAVTISTNMAGRGTDIKLGPGVRAAGGLCVIGTERHESARVDNQLRGRAGRQGDPGESQFYLSLEDNLLKIYGGPKAEKLMAKYADYPEDEPIVGAAAARAVKAAQDFLEAKNADQRKQVLQYDDIISRQRDLIYRERQTVMESADLSDQIAAMAGDAADAIIGACVTDGRKIDTQQFIRTLSAYNIPIPQRELVQIRDIDTLRAALMQQFASLHAAHVEEFGAAIANNMERLVLLRQVDAAWVDHLTLTAQLRQGIGLRAYGQNDPIVEYSRESADLFDEMNRRIVLETIKELANLTNY</sequence>
<keyword evidence="11 12" id="KW-0472">Membrane</keyword>
<evidence type="ECO:0000256" key="7">
    <source>
        <dbReference type="ARBA" id="ARBA00022840"/>
    </source>
</evidence>
<evidence type="ECO:0000313" key="17">
    <source>
        <dbReference type="EMBL" id="MSS19225.1"/>
    </source>
</evidence>
<feature type="domain" description="Helicase ATP-binding" evidence="14">
    <location>
        <begin position="90"/>
        <end position="250"/>
    </location>
</feature>
<dbReference type="PRINTS" id="PR00906">
    <property type="entry name" value="SECA"/>
</dbReference>
<comment type="function">
    <text evidence="12">Part of the Sec protein translocase complex. Interacts with the SecYEG preprotein conducting channel. Has a central role in coupling the hydrolysis of ATP to the transfer of proteins into and across the cell membrane, serving as an ATP-driven molecular motor driving the stepwise translocation of polypeptide chains across the membrane.</text>
</comment>
<dbReference type="HAMAP" id="MF_01382">
    <property type="entry name" value="SecA"/>
    <property type="match status" value="1"/>
</dbReference>
<dbReference type="SUPFAM" id="SSF81767">
    <property type="entry name" value="Pre-protein crosslinking domain of SecA"/>
    <property type="match status" value="1"/>
</dbReference>
<dbReference type="InterPro" id="IPR011130">
    <property type="entry name" value="SecA_preprotein_X-link_dom"/>
</dbReference>
<feature type="binding site" evidence="12">
    <location>
        <position position="88"/>
    </location>
    <ligand>
        <name>ATP</name>
        <dbReference type="ChEBI" id="CHEBI:30616"/>
    </ligand>
</feature>
<dbReference type="GO" id="GO:0017038">
    <property type="term" value="P:protein import"/>
    <property type="evidence" value="ECO:0007669"/>
    <property type="project" value="InterPro"/>
</dbReference>
<evidence type="ECO:0000256" key="13">
    <source>
        <dbReference type="RuleBase" id="RU003874"/>
    </source>
</evidence>
<dbReference type="InterPro" id="IPR036266">
    <property type="entry name" value="SecA_Wing/Scaffold_sf"/>
</dbReference>
<feature type="domain" description="Helicase C-terminal" evidence="15">
    <location>
        <begin position="419"/>
        <end position="574"/>
    </location>
</feature>
<dbReference type="InterPro" id="IPR027417">
    <property type="entry name" value="P-loop_NTPase"/>
</dbReference>
<keyword evidence="18" id="KW-1185">Reference proteome</keyword>
<keyword evidence="5 12" id="KW-0963">Cytoplasm</keyword>
<comment type="caution">
    <text evidence="17">The sequence shown here is derived from an EMBL/GenBank/DDBJ whole genome shotgun (WGS) entry which is preliminary data.</text>
</comment>
<dbReference type="SMART" id="SM00957">
    <property type="entry name" value="SecA_DEAD"/>
    <property type="match status" value="1"/>
</dbReference>
<dbReference type="CDD" id="cd18803">
    <property type="entry name" value="SF2_C_secA"/>
    <property type="match status" value="1"/>
</dbReference>
<reference evidence="17 18" key="1">
    <citation type="submission" date="2019-08" db="EMBL/GenBank/DDBJ databases">
        <title>In-depth cultivation of the pig gut microbiome towards novel bacterial diversity and tailored functional studies.</title>
        <authorList>
            <person name="Wylensek D."/>
            <person name="Hitch T.C.A."/>
            <person name="Clavel T."/>
        </authorList>
    </citation>
    <scope>NUCLEOTIDE SEQUENCE [LARGE SCALE GENOMIC DNA]</scope>
    <source>
        <strain evidence="17 18">RF-744-FAT-4</strain>
    </source>
</reference>
<dbReference type="PANTHER" id="PTHR30612:SF0">
    <property type="entry name" value="CHLOROPLAST PROTEIN-TRANSPORTING ATPASE"/>
    <property type="match status" value="1"/>
</dbReference>
<dbReference type="InterPro" id="IPR036670">
    <property type="entry name" value="SecA_X-link_sf"/>
</dbReference>
<dbReference type="PROSITE" id="PS51194">
    <property type="entry name" value="HELICASE_CTER"/>
    <property type="match status" value="1"/>
</dbReference>
<dbReference type="GO" id="GO:0006605">
    <property type="term" value="P:protein targeting"/>
    <property type="evidence" value="ECO:0007669"/>
    <property type="project" value="UniProtKB-UniRule"/>
</dbReference>
<dbReference type="Pfam" id="PF07517">
    <property type="entry name" value="SecA_DEAD"/>
    <property type="match status" value="1"/>
</dbReference>
<evidence type="ECO:0000256" key="12">
    <source>
        <dbReference type="HAMAP-Rule" id="MF_01382"/>
    </source>
</evidence>
<protein>
    <recommendedName>
        <fullName evidence="12 13">Protein translocase subunit SecA</fullName>
        <ecNumber evidence="12">7.4.2.8</ecNumber>
    </recommendedName>
</protein>
<evidence type="ECO:0000256" key="6">
    <source>
        <dbReference type="ARBA" id="ARBA00022741"/>
    </source>
</evidence>
<evidence type="ECO:0000256" key="2">
    <source>
        <dbReference type="ARBA" id="ARBA00007650"/>
    </source>
</evidence>
<evidence type="ECO:0000259" key="15">
    <source>
        <dbReference type="PROSITE" id="PS51194"/>
    </source>
</evidence>
<dbReference type="PROSITE" id="PS01312">
    <property type="entry name" value="SECA"/>
    <property type="match status" value="1"/>
</dbReference>
<dbReference type="GO" id="GO:0065002">
    <property type="term" value="P:intracellular protein transmembrane transport"/>
    <property type="evidence" value="ECO:0007669"/>
    <property type="project" value="UniProtKB-UniRule"/>
</dbReference>
<feature type="binding site" evidence="12">
    <location>
        <position position="494"/>
    </location>
    <ligand>
        <name>ATP</name>
        <dbReference type="ChEBI" id="CHEBI:30616"/>
    </ligand>
</feature>
<keyword evidence="7 12" id="KW-0067">ATP-binding</keyword>
<dbReference type="EMBL" id="VUMO01000002">
    <property type="protein sequence ID" value="MSS19225.1"/>
    <property type="molecule type" value="Genomic_DNA"/>
</dbReference>
<evidence type="ECO:0000256" key="3">
    <source>
        <dbReference type="ARBA" id="ARBA00022448"/>
    </source>
</evidence>
<evidence type="ECO:0000256" key="10">
    <source>
        <dbReference type="ARBA" id="ARBA00023010"/>
    </source>
</evidence>
<dbReference type="InterPro" id="IPR044722">
    <property type="entry name" value="SecA_SF2_C"/>
</dbReference>
<keyword evidence="8 12" id="KW-0653">Protein transport</keyword>
<evidence type="ECO:0000259" key="14">
    <source>
        <dbReference type="PROSITE" id="PS51192"/>
    </source>
</evidence>
<dbReference type="Proteomes" id="UP000461754">
    <property type="component" value="Unassembled WGS sequence"/>
</dbReference>
<dbReference type="Gene3D" id="1.10.3060.10">
    <property type="entry name" value="Helical scaffold and wing domains of SecA"/>
    <property type="match status" value="1"/>
</dbReference>
<dbReference type="InterPro" id="IPR014001">
    <property type="entry name" value="Helicase_ATP-bd"/>
</dbReference>
<dbReference type="GO" id="GO:0043952">
    <property type="term" value="P:protein transport by the Sec complex"/>
    <property type="evidence" value="ECO:0007669"/>
    <property type="project" value="TreeGrafter"/>
</dbReference>
<keyword evidence="4 12" id="KW-1003">Cell membrane</keyword>
<proteinExistence type="inferred from homology"/>
<dbReference type="NCBIfam" id="NF006630">
    <property type="entry name" value="PRK09200.1"/>
    <property type="match status" value="1"/>
</dbReference>
<dbReference type="GO" id="GO:0005829">
    <property type="term" value="C:cytosol"/>
    <property type="evidence" value="ECO:0007669"/>
    <property type="project" value="TreeGrafter"/>
</dbReference>
<dbReference type="InterPro" id="IPR011116">
    <property type="entry name" value="SecA_Wing/Scaffold"/>
</dbReference>
<organism evidence="17 18">
    <name type="scientific">Pseudoramibacter porci</name>
    <dbReference type="NCBI Taxonomy" id="2606631"/>
    <lineage>
        <taxon>Bacteria</taxon>
        <taxon>Bacillati</taxon>
        <taxon>Bacillota</taxon>
        <taxon>Clostridia</taxon>
        <taxon>Eubacteriales</taxon>
        <taxon>Eubacteriaceae</taxon>
        <taxon>Pseudoramibacter</taxon>
    </lineage>
</organism>
<evidence type="ECO:0000256" key="5">
    <source>
        <dbReference type="ARBA" id="ARBA00022490"/>
    </source>
</evidence>
<keyword evidence="10 12" id="KW-0811">Translocation</keyword>
<feature type="binding site" evidence="12">
    <location>
        <begin position="106"/>
        <end position="110"/>
    </location>
    <ligand>
        <name>ATP</name>
        <dbReference type="ChEBI" id="CHEBI:30616"/>
    </ligand>
</feature>
<dbReference type="GO" id="GO:0008564">
    <property type="term" value="F:protein-exporting ATPase activity"/>
    <property type="evidence" value="ECO:0007669"/>
    <property type="project" value="UniProtKB-EC"/>
</dbReference>
<evidence type="ECO:0000256" key="11">
    <source>
        <dbReference type="ARBA" id="ARBA00023136"/>
    </source>
</evidence>
<evidence type="ECO:0000313" key="18">
    <source>
        <dbReference type="Proteomes" id="UP000461754"/>
    </source>
</evidence>
<evidence type="ECO:0000259" key="16">
    <source>
        <dbReference type="PROSITE" id="PS51196"/>
    </source>
</evidence>
<dbReference type="InterPro" id="IPR014018">
    <property type="entry name" value="SecA_motor_DEAD"/>
</dbReference>
<dbReference type="PANTHER" id="PTHR30612">
    <property type="entry name" value="SECA INNER MEMBRANE COMPONENT OF SEC PROTEIN SECRETION SYSTEM"/>
    <property type="match status" value="1"/>
</dbReference>